<dbReference type="AlphaFoldDB" id="E3LH93"/>
<keyword evidence="5" id="KW-0805">Transcription regulation</keyword>
<dbReference type="InterPro" id="IPR036236">
    <property type="entry name" value="Znf_C2H2_sf"/>
</dbReference>
<evidence type="ECO:0000256" key="2">
    <source>
        <dbReference type="ARBA" id="ARBA00022723"/>
    </source>
</evidence>
<organism evidence="10">
    <name type="scientific">Caenorhabditis remanei</name>
    <name type="common">Caenorhabditis vulgaris</name>
    <dbReference type="NCBI Taxonomy" id="31234"/>
    <lineage>
        <taxon>Eukaryota</taxon>
        <taxon>Metazoa</taxon>
        <taxon>Ecdysozoa</taxon>
        <taxon>Nematoda</taxon>
        <taxon>Chromadorea</taxon>
        <taxon>Rhabditida</taxon>
        <taxon>Rhabditina</taxon>
        <taxon>Rhabditomorpha</taxon>
        <taxon>Rhabditoidea</taxon>
        <taxon>Rhabditidae</taxon>
        <taxon>Peloderinae</taxon>
        <taxon>Caenorhabditis</taxon>
    </lineage>
</organism>
<keyword evidence="6" id="KW-0804">Transcription</keyword>
<evidence type="ECO:0000313" key="10">
    <source>
        <dbReference type="Proteomes" id="UP000008281"/>
    </source>
</evidence>
<dbReference type="SUPFAM" id="SSF57667">
    <property type="entry name" value="beta-beta-alpha zinc fingers"/>
    <property type="match status" value="1"/>
</dbReference>
<dbReference type="GO" id="GO:0008270">
    <property type="term" value="F:zinc ion binding"/>
    <property type="evidence" value="ECO:0007669"/>
    <property type="project" value="UniProtKB-KW"/>
</dbReference>
<evidence type="ECO:0000256" key="6">
    <source>
        <dbReference type="ARBA" id="ARBA00023163"/>
    </source>
</evidence>
<dbReference type="EMBL" id="DS268409">
    <property type="protein sequence ID" value="EFO95099.1"/>
    <property type="molecule type" value="Genomic_DNA"/>
</dbReference>
<dbReference type="STRING" id="31234.E3LH93"/>
<dbReference type="Pfam" id="PF02892">
    <property type="entry name" value="zf-BED"/>
    <property type="match status" value="1"/>
</dbReference>
<dbReference type="PROSITE" id="PS50808">
    <property type="entry name" value="ZF_BED"/>
    <property type="match status" value="1"/>
</dbReference>
<dbReference type="HOGENOM" id="CLU_009123_12_2_1"/>
<dbReference type="Proteomes" id="UP000008281">
    <property type="component" value="Unassembled WGS sequence"/>
</dbReference>
<accession>E3LH93</accession>
<dbReference type="KEGG" id="crq:GCK72_019964"/>
<dbReference type="InterPro" id="IPR003656">
    <property type="entry name" value="Znf_BED"/>
</dbReference>
<evidence type="ECO:0000256" key="7">
    <source>
        <dbReference type="ARBA" id="ARBA00023242"/>
    </source>
</evidence>
<keyword evidence="4" id="KW-0862">Zinc</keyword>
<dbReference type="GO" id="GO:0009791">
    <property type="term" value="P:post-embryonic development"/>
    <property type="evidence" value="ECO:0007669"/>
    <property type="project" value="UniProtKB-ARBA"/>
</dbReference>
<evidence type="ECO:0000256" key="4">
    <source>
        <dbReference type="ARBA" id="ARBA00022833"/>
    </source>
</evidence>
<dbReference type="GO" id="GO:0003677">
    <property type="term" value="F:DNA binding"/>
    <property type="evidence" value="ECO:0007669"/>
    <property type="project" value="InterPro"/>
</dbReference>
<reference evidence="9" key="1">
    <citation type="submission" date="2007-07" db="EMBL/GenBank/DDBJ databases">
        <title>PCAP assembly of the Caenorhabditis remanei genome.</title>
        <authorList>
            <consortium name="The Caenorhabditis remanei Sequencing Consortium"/>
            <person name="Wilson R.K."/>
        </authorList>
    </citation>
    <scope>NUCLEOTIDE SEQUENCE [LARGE SCALE GENOMIC DNA]</scope>
    <source>
        <strain evidence="9">PB4641</strain>
    </source>
</reference>
<dbReference type="GeneID" id="9819901"/>
<protein>
    <submittedName>
        <fullName evidence="9">Uncharacterized protein</fullName>
    </submittedName>
</protein>
<feature type="region of interest" description="Disordered" evidence="8">
    <location>
        <begin position="634"/>
        <end position="674"/>
    </location>
</feature>
<dbReference type="SUPFAM" id="SSF53098">
    <property type="entry name" value="Ribonuclease H-like"/>
    <property type="match status" value="1"/>
</dbReference>
<dbReference type="PANTHER" id="PTHR46481">
    <property type="entry name" value="ZINC FINGER BED DOMAIN-CONTAINING PROTEIN 4"/>
    <property type="match status" value="1"/>
</dbReference>
<dbReference type="OMA" id="HFADYQR"/>
<dbReference type="OrthoDB" id="5800145at2759"/>
<dbReference type="GO" id="GO:0005634">
    <property type="term" value="C:nucleus"/>
    <property type="evidence" value="ECO:0007669"/>
    <property type="project" value="UniProtKB-SubCell"/>
</dbReference>
<dbReference type="SMART" id="SM00614">
    <property type="entry name" value="ZnF_BED"/>
    <property type="match status" value="1"/>
</dbReference>
<evidence type="ECO:0000256" key="1">
    <source>
        <dbReference type="ARBA" id="ARBA00004123"/>
    </source>
</evidence>
<dbReference type="InterPro" id="IPR052035">
    <property type="entry name" value="ZnF_BED_domain_contain"/>
</dbReference>
<sequence>MSSMVWSFFEKPESQVDFVPCLKCNVMLAYKGTTSGLKKHMKSKHFADYQRIMVEKGLDVSPNLDFSHSDLLLSRSFCTGQIPFEFANNPEFRLFCSSLNFDFKVPDTNKMRQAITVNASAFIKNVAAQLKNSRSYVMITDAYSHSKLHTCTFFTVHIAFIDQITLERKILLCGPVYIENESSFHIFSEVQKVIENVGLKPENCQGTVCDVDNTRENWFFEAKNIPCAGYIIHRIFEDFAESVHIVGKARHDIEKIFQIIRENEACLDLVVQFQKDYKSSVPLPTKSGQWGSLFTSLQAYVANEVYFTHIPHLKNKLLNPKIVVELPRMIELLKPLYSTLETLTAENTFCSDIVPNLLCVKEELNEEDPIPKVLAELVQQRINDYLSNDQILLAMVSDPRYAYVPNLIDPRTWQEAETLFAQQEVQTSGDSEFLVTPKTESYGIVNESPEKSGIAGFLKRKIKSKCTQKTLASEIIQYQALMSTNRPCHTSNPIQFWKEQQYNLPKMAMISMKNLTAMASTSLSEKLYKKCSAILGKKDPRIEKKDIDLYLIGHVVAPEVNRELLDDQSQFDFTFPVDEMEPGQSNIDQLGVEPTPTVADSFAQQIKSEPVEYQERPIEPVVEPVRTLESVLSDTFLPRPSPEPPQTMTPAPKMFKPIEPPRTYPVPPAPSSSRPIFFKHYQL</sequence>
<dbReference type="InterPro" id="IPR012337">
    <property type="entry name" value="RNaseH-like_sf"/>
</dbReference>
<feature type="compositionally biased region" description="Pro residues" evidence="8">
    <location>
        <begin position="658"/>
        <end position="670"/>
    </location>
</feature>
<gene>
    <name evidence="9" type="ORF">CRE_08739</name>
</gene>
<dbReference type="eggNOG" id="ENOG502RUH0">
    <property type="taxonomic scope" value="Eukaryota"/>
</dbReference>
<keyword evidence="2" id="KW-0479">Metal-binding</keyword>
<keyword evidence="7" id="KW-0539">Nucleus</keyword>
<dbReference type="PANTHER" id="PTHR46481:SF10">
    <property type="entry name" value="ZINC FINGER BED DOMAIN-CONTAINING PROTEIN 39"/>
    <property type="match status" value="1"/>
</dbReference>
<dbReference type="CTD" id="9819901"/>
<proteinExistence type="predicted"/>
<evidence type="ECO:0000256" key="3">
    <source>
        <dbReference type="ARBA" id="ARBA00022771"/>
    </source>
</evidence>
<dbReference type="RefSeq" id="XP_003116203.2">
    <property type="nucleotide sequence ID" value="XM_003116155.2"/>
</dbReference>
<keyword evidence="3" id="KW-0863">Zinc-finger</keyword>
<name>E3LH93_CAERE</name>
<keyword evidence="10" id="KW-1185">Reference proteome</keyword>
<comment type="subcellular location">
    <subcellularLocation>
        <location evidence="1">Nucleus</location>
    </subcellularLocation>
</comment>
<evidence type="ECO:0000256" key="5">
    <source>
        <dbReference type="ARBA" id="ARBA00023015"/>
    </source>
</evidence>
<evidence type="ECO:0000256" key="8">
    <source>
        <dbReference type="SAM" id="MobiDB-lite"/>
    </source>
</evidence>
<evidence type="ECO:0000313" key="9">
    <source>
        <dbReference type="EMBL" id="EFO95099.1"/>
    </source>
</evidence>